<gene>
    <name evidence="2" type="ORF">PCOR1329_LOCUS76890</name>
</gene>
<protein>
    <submittedName>
        <fullName evidence="2">Uncharacterized protein</fullName>
    </submittedName>
</protein>
<feature type="region of interest" description="Disordered" evidence="1">
    <location>
        <begin position="38"/>
        <end position="62"/>
    </location>
</feature>
<accession>A0ABN9XI04</accession>
<feature type="non-terminal residue" evidence="2">
    <location>
        <position position="1"/>
    </location>
</feature>
<evidence type="ECO:0000313" key="3">
    <source>
        <dbReference type="Proteomes" id="UP001189429"/>
    </source>
</evidence>
<feature type="non-terminal residue" evidence="2">
    <location>
        <position position="144"/>
    </location>
</feature>
<evidence type="ECO:0000256" key="1">
    <source>
        <dbReference type="SAM" id="MobiDB-lite"/>
    </source>
</evidence>
<dbReference type="Proteomes" id="UP001189429">
    <property type="component" value="Unassembled WGS sequence"/>
</dbReference>
<evidence type="ECO:0000313" key="2">
    <source>
        <dbReference type="EMBL" id="CAK0899372.1"/>
    </source>
</evidence>
<comment type="caution">
    <text evidence="2">The sequence shown here is derived from an EMBL/GenBank/DDBJ whole genome shotgun (WGS) entry which is preliminary data.</text>
</comment>
<organism evidence="2 3">
    <name type="scientific">Prorocentrum cordatum</name>
    <dbReference type="NCBI Taxonomy" id="2364126"/>
    <lineage>
        <taxon>Eukaryota</taxon>
        <taxon>Sar</taxon>
        <taxon>Alveolata</taxon>
        <taxon>Dinophyceae</taxon>
        <taxon>Prorocentrales</taxon>
        <taxon>Prorocentraceae</taxon>
        <taxon>Prorocentrum</taxon>
    </lineage>
</organism>
<name>A0ABN9XI04_9DINO</name>
<dbReference type="EMBL" id="CAUYUJ010020593">
    <property type="protein sequence ID" value="CAK0899372.1"/>
    <property type="molecule type" value="Genomic_DNA"/>
</dbReference>
<reference evidence="2" key="1">
    <citation type="submission" date="2023-10" db="EMBL/GenBank/DDBJ databases">
        <authorList>
            <person name="Chen Y."/>
            <person name="Shah S."/>
            <person name="Dougan E. K."/>
            <person name="Thang M."/>
            <person name="Chan C."/>
        </authorList>
    </citation>
    <scope>NUCLEOTIDE SEQUENCE [LARGE SCALE GENOMIC DNA]</scope>
</reference>
<proteinExistence type="predicted"/>
<sequence length="144" mass="15354">VAAGNLKELNSESSGINVEAVVLDGPTANAGGAMAPVPMVPPEELHSKNHDGKRAPIGPSTTPPLEELILRAPQLEKLAGNCDKAKDTVHKDGLAQIHDEAKMFTAAAKTDFDQVYRGLAEQMAVHKAGLDRINRANMEQLLEQ</sequence>
<keyword evidence="3" id="KW-1185">Reference proteome</keyword>
<feature type="compositionally biased region" description="Basic and acidic residues" evidence="1">
    <location>
        <begin position="43"/>
        <end position="54"/>
    </location>
</feature>